<dbReference type="GO" id="GO:0004527">
    <property type="term" value="F:exonuclease activity"/>
    <property type="evidence" value="ECO:0007669"/>
    <property type="project" value="UniProtKB-KW"/>
</dbReference>
<keyword evidence="2" id="KW-0540">Nuclease</keyword>
<dbReference type="RefSeq" id="WP_330152768.1">
    <property type="nucleotide sequence ID" value="NZ_JAUZMZ010000079.1"/>
</dbReference>
<dbReference type="InterPro" id="IPR048667">
    <property type="entry name" value="Imm5-like"/>
</dbReference>
<dbReference type="Proteomes" id="UP001331936">
    <property type="component" value="Unassembled WGS sequence"/>
</dbReference>
<dbReference type="EMBL" id="JAUZMZ010000079">
    <property type="protein sequence ID" value="MEE2033358.1"/>
    <property type="molecule type" value="Genomic_DNA"/>
</dbReference>
<gene>
    <name evidence="2" type="ORF">Q8814_14750</name>
</gene>
<keyword evidence="3" id="KW-1185">Reference proteome</keyword>
<evidence type="ECO:0000313" key="3">
    <source>
        <dbReference type="Proteomes" id="UP001331936"/>
    </source>
</evidence>
<feature type="domain" description="Imm-5-like" evidence="1">
    <location>
        <begin position="16"/>
        <end position="130"/>
    </location>
</feature>
<protein>
    <submittedName>
        <fullName evidence="2">Exonuclease SbcC</fullName>
    </submittedName>
</protein>
<name>A0ABU7JTK9_9NOCA</name>
<comment type="caution">
    <text evidence="2">The sequence shown here is derived from an EMBL/GenBank/DDBJ whole genome shotgun (WGS) entry which is preliminary data.</text>
</comment>
<reference evidence="2 3" key="1">
    <citation type="submission" date="2023-08" db="EMBL/GenBank/DDBJ databases">
        <authorList>
            <person name="Girao M."/>
            <person name="Carvalho M.F."/>
        </authorList>
    </citation>
    <scope>NUCLEOTIDE SEQUENCE [LARGE SCALE GENOMIC DNA]</scope>
    <source>
        <strain evidence="2 3">CC-R104</strain>
    </source>
</reference>
<accession>A0ABU7JTK9</accession>
<keyword evidence="2" id="KW-0269">Exonuclease</keyword>
<evidence type="ECO:0000259" key="1">
    <source>
        <dbReference type="Pfam" id="PF21805"/>
    </source>
</evidence>
<sequence>MPTTSGDFELTIDELRVVTRYVAEAAQEVLSVFENAVPDDLRPRAALNAAWLFVDGAKRTRLQRVTSLDAHRAAKDAPTETARLAARAAGDAASAAYLHPISRAHQVGHILRAAASAARIAELNAGGDPAVGDMVVEQARRRATPTLIAVLCRYPLAPTADNRVGQLMSTLDRALRKADMQP</sequence>
<evidence type="ECO:0000313" key="2">
    <source>
        <dbReference type="EMBL" id="MEE2033358.1"/>
    </source>
</evidence>
<proteinExistence type="predicted"/>
<keyword evidence="2" id="KW-0378">Hydrolase</keyword>
<organism evidence="2 3">
    <name type="scientific">Rhodococcus chondri</name>
    <dbReference type="NCBI Taxonomy" id="3065941"/>
    <lineage>
        <taxon>Bacteria</taxon>
        <taxon>Bacillati</taxon>
        <taxon>Actinomycetota</taxon>
        <taxon>Actinomycetes</taxon>
        <taxon>Mycobacteriales</taxon>
        <taxon>Nocardiaceae</taxon>
        <taxon>Rhodococcus</taxon>
    </lineage>
</organism>
<dbReference type="Pfam" id="PF21805">
    <property type="entry name" value="Imm5_like"/>
    <property type="match status" value="1"/>
</dbReference>